<dbReference type="EMBL" id="JASCZI010060564">
    <property type="protein sequence ID" value="MED6133975.1"/>
    <property type="molecule type" value="Genomic_DNA"/>
</dbReference>
<accession>A0ABU6SC13</accession>
<gene>
    <name evidence="1" type="ORF">PIB30_033202</name>
</gene>
<reference evidence="1 2" key="1">
    <citation type="journal article" date="2023" name="Plants (Basel)">
        <title>Bridging the Gap: Combining Genomics and Transcriptomics Approaches to Understand Stylosanthes scabra, an Orphan Legume from the Brazilian Caatinga.</title>
        <authorList>
            <person name="Ferreira-Neto J.R.C."/>
            <person name="da Silva M.D."/>
            <person name="Binneck E."/>
            <person name="de Melo N.F."/>
            <person name="da Silva R.H."/>
            <person name="de Melo A.L.T.M."/>
            <person name="Pandolfi V."/>
            <person name="Bustamante F.O."/>
            <person name="Brasileiro-Vidal A.C."/>
            <person name="Benko-Iseppon A.M."/>
        </authorList>
    </citation>
    <scope>NUCLEOTIDE SEQUENCE [LARGE SCALE GENOMIC DNA]</scope>
    <source>
        <tissue evidence="1">Leaves</tissue>
    </source>
</reference>
<dbReference type="PANTHER" id="PTHR47680:SF2">
    <property type="entry name" value="SHEWANELLA-LIKE PROTEIN PHOSPHATASE 2"/>
    <property type="match status" value="1"/>
</dbReference>
<comment type="caution">
    <text evidence="1">The sequence shown here is derived from an EMBL/GenBank/DDBJ whole genome shotgun (WGS) entry which is preliminary data.</text>
</comment>
<sequence length="227" mass="25857">MATSRRRSRYYASLDLSMPLTATSGAPPPSSRSAAFLTGGDELKILYFLGKVEREATHSGGTIITMNGNHEIMNVDDDFRFVTKATMNFGFGSIGSVLHRHHRDPNVLLSITIPTTNVVEFRRRMRCHAPPKDVVFIFFILFPKSFRNRQIRIKTRRTRLCHVILSTSITKRPNPKDDPIRRPDFKKHAVSTARSFDRYDRYVGATHSKYSLRFSLSDPNRSVLSGP</sequence>
<organism evidence="1 2">
    <name type="scientific">Stylosanthes scabra</name>
    <dbReference type="NCBI Taxonomy" id="79078"/>
    <lineage>
        <taxon>Eukaryota</taxon>
        <taxon>Viridiplantae</taxon>
        <taxon>Streptophyta</taxon>
        <taxon>Embryophyta</taxon>
        <taxon>Tracheophyta</taxon>
        <taxon>Spermatophyta</taxon>
        <taxon>Magnoliopsida</taxon>
        <taxon>eudicotyledons</taxon>
        <taxon>Gunneridae</taxon>
        <taxon>Pentapetalae</taxon>
        <taxon>rosids</taxon>
        <taxon>fabids</taxon>
        <taxon>Fabales</taxon>
        <taxon>Fabaceae</taxon>
        <taxon>Papilionoideae</taxon>
        <taxon>50 kb inversion clade</taxon>
        <taxon>dalbergioids sensu lato</taxon>
        <taxon>Dalbergieae</taxon>
        <taxon>Pterocarpus clade</taxon>
        <taxon>Stylosanthes</taxon>
    </lineage>
</organism>
<protein>
    <submittedName>
        <fullName evidence="1">Uncharacterized protein</fullName>
    </submittedName>
</protein>
<evidence type="ECO:0000313" key="1">
    <source>
        <dbReference type="EMBL" id="MED6133975.1"/>
    </source>
</evidence>
<name>A0ABU6SC13_9FABA</name>
<dbReference type="Gene3D" id="3.60.21.10">
    <property type="match status" value="1"/>
</dbReference>
<keyword evidence="2" id="KW-1185">Reference proteome</keyword>
<dbReference type="InterPro" id="IPR029052">
    <property type="entry name" value="Metallo-depent_PP-like"/>
</dbReference>
<proteinExistence type="predicted"/>
<evidence type="ECO:0000313" key="2">
    <source>
        <dbReference type="Proteomes" id="UP001341840"/>
    </source>
</evidence>
<dbReference type="PANTHER" id="PTHR47680">
    <property type="entry name" value="SHEWANELLA-LIKE PROTEIN PHOSPHATASE 2"/>
    <property type="match status" value="1"/>
</dbReference>
<dbReference type="Proteomes" id="UP001341840">
    <property type="component" value="Unassembled WGS sequence"/>
</dbReference>